<reference evidence="2" key="1">
    <citation type="submission" date="2020-05" db="EMBL/GenBank/DDBJ databases">
        <title>WGS assembly of Panicum virgatum.</title>
        <authorList>
            <person name="Lovell J.T."/>
            <person name="Jenkins J."/>
            <person name="Shu S."/>
            <person name="Juenger T.E."/>
            <person name="Schmutz J."/>
        </authorList>
    </citation>
    <scope>NUCLEOTIDE SEQUENCE</scope>
    <source>
        <strain evidence="2">AP13</strain>
    </source>
</reference>
<evidence type="ECO:0008006" key="4">
    <source>
        <dbReference type="Google" id="ProtNLM"/>
    </source>
</evidence>
<protein>
    <recommendedName>
        <fullName evidence="4">Secreted protein</fullName>
    </recommendedName>
</protein>
<comment type="caution">
    <text evidence="2">The sequence shown here is derived from an EMBL/GenBank/DDBJ whole genome shotgun (WGS) entry which is preliminary data.</text>
</comment>
<feature type="signal peptide" evidence="1">
    <location>
        <begin position="1"/>
        <end position="24"/>
    </location>
</feature>
<proteinExistence type="predicted"/>
<dbReference type="AlphaFoldDB" id="A0A8T0NTT7"/>
<accession>A0A8T0NTT7</accession>
<organism evidence="2 3">
    <name type="scientific">Panicum virgatum</name>
    <name type="common">Blackwell switchgrass</name>
    <dbReference type="NCBI Taxonomy" id="38727"/>
    <lineage>
        <taxon>Eukaryota</taxon>
        <taxon>Viridiplantae</taxon>
        <taxon>Streptophyta</taxon>
        <taxon>Embryophyta</taxon>
        <taxon>Tracheophyta</taxon>
        <taxon>Spermatophyta</taxon>
        <taxon>Magnoliopsida</taxon>
        <taxon>Liliopsida</taxon>
        <taxon>Poales</taxon>
        <taxon>Poaceae</taxon>
        <taxon>PACMAD clade</taxon>
        <taxon>Panicoideae</taxon>
        <taxon>Panicodae</taxon>
        <taxon>Paniceae</taxon>
        <taxon>Panicinae</taxon>
        <taxon>Panicum</taxon>
        <taxon>Panicum sect. Hiantes</taxon>
    </lineage>
</organism>
<feature type="chain" id="PRO_5035828111" description="Secreted protein" evidence="1">
    <location>
        <begin position="25"/>
        <end position="82"/>
    </location>
</feature>
<evidence type="ECO:0000313" key="3">
    <source>
        <dbReference type="Proteomes" id="UP000823388"/>
    </source>
</evidence>
<evidence type="ECO:0000256" key="1">
    <source>
        <dbReference type="SAM" id="SignalP"/>
    </source>
</evidence>
<dbReference type="EMBL" id="CM029053">
    <property type="protein sequence ID" value="KAG2552997.1"/>
    <property type="molecule type" value="Genomic_DNA"/>
</dbReference>
<sequence length="82" mass="8965">MGLVTVMAPPFFLTLLGLPFPAWPSDDLHYCTCLLLPLLVQQLLISNLHLTLELSGSPPSKHAEAHMLAAREDCRGCTSPPR</sequence>
<evidence type="ECO:0000313" key="2">
    <source>
        <dbReference type="EMBL" id="KAG2552997.1"/>
    </source>
</evidence>
<dbReference type="Proteomes" id="UP000823388">
    <property type="component" value="Chromosome 9K"/>
</dbReference>
<keyword evidence="3" id="KW-1185">Reference proteome</keyword>
<name>A0A8T0NTT7_PANVG</name>
<keyword evidence="1" id="KW-0732">Signal</keyword>
<gene>
    <name evidence="2" type="ORF">PVAP13_9KG495378</name>
</gene>